<evidence type="ECO:0000259" key="9">
    <source>
        <dbReference type="PROSITE" id="PS50109"/>
    </source>
</evidence>
<proteinExistence type="predicted"/>
<dbReference type="FunFam" id="1.10.287.130:FF:000001">
    <property type="entry name" value="Two-component sensor histidine kinase"/>
    <property type="match status" value="1"/>
</dbReference>
<dbReference type="CDD" id="cd00082">
    <property type="entry name" value="HisKA"/>
    <property type="match status" value="1"/>
</dbReference>
<keyword evidence="5" id="KW-0418">Kinase</keyword>
<protein>
    <recommendedName>
        <fullName evidence="2">histidine kinase</fullName>
        <ecNumber evidence="2">2.7.13.3</ecNumber>
    </recommendedName>
</protein>
<evidence type="ECO:0000313" key="11">
    <source>
        <dbReference type="Proteomes" id="UP000467322"/>
    </source>
</evidence>
<keyword evidence="11" id="KW-1185">Reference proteome</keyword>
<comment type="caution">
    <text evidence="10">The sequence shown here is derived from an EMBL/GenBank/DDBJ whole genome shotgun (WGS) entry which is preliminary data.</text>
</comment>
<dbReference type="SMART" id="SM00388">
    <property type="entry name" value="HisKA"/>
    <property type="match status" value="1"/>
</dbReference>
<evidence type="ECO:0000256" key="8">
    <source>
        <dbReference type="SAM" id="Phobius"/>
    </source>
</evidence>
<keyword evidence="6" id="KW-0902">Two-component regulatory system</keyword>
<dbReference type="InterPro" id="IPR036890">
    <property type="entry name" value="HATPase_C_sf"/>
</dbReference>
<dbReference type="CDD" id="cd16922">
    <property type="entry name" value="HATPase_EvgS-ArcB-TorS-like"/>
    <property type="match status" value="1"/>
</dbReference>
<comment type="catalytic activity">
    <reaction evidence="1">
        <text>ATP + protein L-histidine = ADP + protein N-phospho-L-histidine.</text>
        <dbReference type="EC" id="2.7.13.3"/>
    </reaction>
</comment>
<dbReference type="InterPro" id="IPR005467">
    <property type="entry name" value="His_kinase_dom"/>
</dbReference>
<dbReference type="InterPro" id="IPR050736">
    <property type="entry name" value="Sensor_HK_Regulatory"/>
</dbReference>
<dbReference type="PROSITE" id="PS51257">
    <property type="entry name" value="PROKAR_LIPOPROTEIN"/>
    <property type="match status" value="1"/>
</dbReference>
<dbReference type="PANTHER" id="PTHR43711">
    <property type="entry name" value="TWO-COMPONENT HISTIDINE KINASE"/>
    <property type="match status" value="1"/>
</dbReference>
<dbReference type="SUPFAM" id="SSF47384">
    <property type="entry name" value="Homodimeric domain of signal transducing histidine kinase"/>
    <property type="match status" value="1"/>
</dbReference>
<dbReference type="InterPro" id="IPR003661">
    <property type="entry name" value="HisK_dim/P_dom"/>
</dbReference>
<evidence type="ECO:0000256" key="2">
    <source>
        <dbReference type="ARBA" id="ARBA00012438"/>
    </source>
</evidence>
<sequence>MTTKVTRYRWVILILAIIVLGYACLRLFDMNQRMSVLEVQRLSRGPVWFVTSVEFDTLRLNNTLLKYADDQADSSDVQTAFDILWSRLDQMRRGVTLETLNEYGVDLTVYNRLASLLETTEDRVAALGPNDAEQARALVGAFEQELGDLRAAGLDVLQASLTESNDIRVDLVAIARTILVMGLILSGATFLLFVVFALDSVQSRRSLREQKALLQEAHAADIAKSQFIAVISHELRTPLTSITASLELLKRGIRTQSPATAGRLVEIAEHNCTALRRLVNDLLDAEKFESGKMEFDFQVVDLSRMLERTIESNKAYAASYGVEIVSDGIEPDVRIKADAPRIDQLMSNLLSNAVKFSERDGKVEVNLRTDTGRAIVSVRDHGRGIPQKDRSRIFERFQQVDSSNERERGGTGLGLAIVKAIAKAHDAGLTVESELGKGSTFIVSFPLAE</sequence>
<evidence type="ECO:0000256" key="4">
    <source>
        <dbReference type="ARBA" id="ARBA00022679"/>
    </source>
</evidence>
<keyword evidence="7 8" id="KW-0472">Membrane</keyword>
<dbReference type="Pfam" id="PF00512">
    <property type="entry name" value="HisKA"/>
    <property type="match status" value="1"/>
</dbReference>
<reference evidence="10 11" key="1">
    <citation type="submission" date="2019-12" db="EMBL/GenBank/DDBJ databases">
        <title>Maritimibacter sp. nov. sp. isolated from sea sand.</title>
        <authorList>
            <person name="Kim J."/>
            <person name="Jeong S.E."/>
            <person name="Jung H.S."/>
            <person name="Jeon C.O."/>
        </authorList>
    </citation>
    <scope>NUCLEOTIDE SEQUENCE [LARGE SCALE GENOMIC DNA]</scope>
    <source>
        <strain evidence="10 11">DP07</strain>
    </source>
</reference>
<feature type="domain" description="Histidine kinase" evidence="9">
    <location>
        <begin position="230"/>
        <end position="449"/>
    </location>
</feature>
<dbReference type="Gene3D" id="3.30.565.10">
    <property type="entry name" value="Histidine kinase-like ATPase, C-terminal domain"/>
    <property type="match status" value="1"/>
</dbReference>
<dbReference type="Gene3D" id="1.10.287.130">
    <property type="match status" value="1"/>
</dbReference>
<dbReference type="RefSeq" id="WP_161349636.1">
    <property type="nucleotide sequence ID" value="NZ_WTUX01000002.1"/>
</dbReference>
<dbReference type="InterPro" id="IPR003594">
    <property type="entry name" value="HATPase_dom"/>
</dbReference>
<dbReference type="PANTHER" id="PTHR43711:SF1">
    <property type="entry name" value="HISTIDINE KINASE 1"/>
    <property type="match status" value="1"/>
</dbReference>
<evidence type="ECO:0000256" key="5">
    <source>
        <dbReference type="ARBA" id="ARBA00022777"/>
    </source>
</evidence>
<dbReference type="PRINTS" id="PR00344">
    <property type="entry name" value="BCTRLSENSOR"/>
</dbReference>
<feature type="transmembrane region" description="Helical" evidence="8">
    <location>
        <begin position="178"/>
        <end position="198"/>
    </location>
</feature>
<dbReference type="Proteomes" id="UP000467322">
    <property type="component" value="Unassembled WGS sequence"/>
</dbReference>
<dbReference type="GO" id="GO:0000155">
    <property type="term" value="F:phosphorelay sensor kinase activity"/>
    <property type="evidence" value="ECO:0007669"/>
    <property type="project" value="InterPro"/>
</dbReference>
<dbReference type="InterPro" id="IPR004358">
    <property type="entry name" value="Sig_transdc_His_kin-like_C"/>
</dbReference>
<dbReference type="EMBL" id="WTUX01000002">
    <property type="protein sequence ID" value="MZR11517.1"/>
    <property type="molecule type" value="Genomic_DNA"/>
</dbReference>
<name>A0A845M1B3_9RHOB</name>
<feature type="transmembrane region" description="Helical" evidence="8">
    <location>
        <begin position="6"/>
        <end position="25"/>
    </location>
</feature>
<dbReference type="SMART" id="SM00387">
    <property type="entry name" value="HATPase_c"/>
    <property type="match status" value="1"/>
</dbReference>
<keyword evidence="8" id="KW-1133">Transmembrane helix</keyword>
<gene>
    <name evidence="10" type="ORF">GQE99_00530</name>
</gene>
<keyword evidence="4" id="KW-0808">Transferase</keyword>
<dbReference type="EC" id="2.7.13.3" evidence="2"/>
<dbReference type="PROSITE" id="PS50109">
    <property type="entry name" value="HIS_KIN"/>
    <property type="match status" value="1"/>
</dbReference>
<evidence type="ECO:0000256" key="7">
    <source>
        <dbReference type="ARBA" id="ARBA00023136"/>
    </source>
</evidence>
<dbReference type="SUPFAM" id="SSF55874">
    <property type="entry name" value="ATPase domain of HSP90 chaperone/DNA topoisomerase II/histidine kinase"/>
    <property type="match status" value="1"/>
</dbReference>
<keyword evidence="8" id="KW-0812">Transmembrane</keyword>
<evidence type="ECO:0000256" key="3">
    <source>
        <dbReference type="ARBA" id="ARBA00022553"/>
    </source>
</evidence>
<dbReference type="AlphaFoldDB" id="A0A845M1B3"/>
<keyword evidence="3" id="KW-0597">Phosphoprotein</keyword>
<dbReference type="FunFam" id="3.30.565.10:FF:000006">
    <property type="entry name" value="Sensor histidine kinase WalK"/>
    <property type="match status" value="1"/>
</dbReference>
<organism evidence="10 11">
    <name type="scientific">Maritimibacter harenae</name>
    <dbReference type="NCBI Taxonomy" id="2606218"/>
    <lineage>
        <taxon>Bacteria</taxon>
        <taxon>Pseudomonadati</taxon>
        <taxon>Pseudomonadota</taxon>
        <taxon>Alphaproteobacteria</taxon>
        <taxon>Rhodobacterales</taxon>
        <taxon>Roseobacteraceae</taxon>
        <taxon>Maritimibacter</taxon>
    </lineage>
</organism>
<dbReference type="Pfam" id="PF02518">
    <property type="entry name" value="HATPase_c"/>
    <property type="match status" value="1"/>
</dbReference>
<evidence type="ECO:0000313" key="10">
    <source>
        <dbReference type="EMBL" id="MZR11517.1"/>
    </source>
</evidence>
<evidence type="ECO:0000256" key="1">
    <source>
        <dbReference type="ARBA" id="ARBA00000085"/>
    </source>
</evidence>
<evidence type="ECO:0000256" key="6">
    <source>
        <dbReference type="ARBA" id="ARBA00023012"/>
    </source>
</evidence>
<accession>A0A845M1B3</accession>
<dbReference type="InterPro" id="IPR036097">
    <property type="entry name" value="HisK_dim/P_sf"/>
</dbReference>